<dbReference type="OrthoDB" id="10286127at2759"/>
<organism evidence="1 2">
    <name type="scientific">Ectocarpus siliculosus</name>
    <name type="common">Brown alga</name>
    <name type="synonym">Conferva siliculosa</name>
    <dbReference type="NCBI Taxonomy" id="2880"/>
    <lineage>
        <taxon>Eukaryota</taxon>
        <taxon>Sar</taxon>
        <taxon>Stramenopiles</taxon>
        <taxon>Ochrophyta</taxon>
        <taxon>PX clade</taxon>
        <taxon>Phaeophyceae</taxon>
        <taxon>Ectocarpales</taxon>
        <taxon>Ectocarpaceae</taxon>
        <taxon>Ectocarpus</taxon>
    </lineage>
</organism>
<reference evidence="1 2" key="1">
    <citation type="journal article" date="2010" name="Nature">
        <title>The Ectocarpus genome and the independent evolution of multicellularity in brown algae.</title>
        <authorList>
            <person name="Cock J.M."/>
            <person name="Sterck L."/>
            <person name="Rouze P."/>
            <person name="Scornet D."/>
            <person name="Allen A.E."/>
            <person name="Amoutzias G."/>
            <person name="Anthouard V."/>
            <person name="Artiguenave F."/>
            <person name="Aury J.M."/>
            <person name="Badger J.H."/>
            <person name="Beszteri B."/>
            <person name="Billiau K."/>
            <person name="Bonnet E."/>
            <person name="Bothwell J.H."/>
            <person name="Bowler C."/>
            <person name="Boyen C."/>
            <person name="Brownlee C."/>
            <person name="Carrano C.J."/>
            <person name="Charrier B."/>
            <person name="Cho G.Y."/>
            <person name="Coelho S.M."/>
            <person name="Collen J."/>
            <person name="Corre E."/>
            <person name="Da Silva C."/>
            <person name="Delage L."/>
            <person name="Delaroque N."/>
            <person name="Dittami S.M."/>
            <person name="Doulbeau S."/>
            <person name="Elias M."/>
            <person name="Farnham G."/>
            <person name="Gachon C.M."/>
            <person name="Gschloessl B."/>
            <person name="Heesch S."/>
            <person name="Jabbari K."/>
            <person name="Jubin C."/>
            <person name="Kawai H."/>
            <person name="Kimura K."/>
            <person name="Kloareg B."/>
            <person name="Kupper F.C."/>
            <person name="Lang D."/>
            <person name="Le Bail A."/>
            <person name="Leblanc C."/>
            <person name="Lerouge P."/>
            <person name="Lohr M."/>
            <person name="Lopez P.J."/>
            <person name="Martens C."/>
            <person name="Maumus F."/>
            <person name="Michel G."/>
            <person name="Miranda-Saavedra D."/>
            <person name="Morales J."/>
            <person name="Moreau H."/>
            <person name="Motomura T."/>
            <person name="Nagasato C."/>
            <person name="Napoli C.A."/>
            <person name="Nelson D.R."/>
            <person name="Nyvall-Collen P."/>
            <person name="Peters A.F."/>
            <person name="Pommier C."/>
            <person name="Potin P."/>
            <person name="Poulain J."/>
            <person name="Quesneville H."/>
            <person name="Read B."/>
            <person name="Rensing S.A."/>
            <person name="Ritter A."/>
            <person name="Rousvoal S."/>
            <person name="Samanta M."/>
            <person name="Samson G."/>
            <person name="Schroeder D.C."/>
            <person name="Segurens B."/>
            <person name="Strittmatter M."/>
            <person name="Tonon T."/>
            <person name="Tregear J.W."/>
            <person name="Valentin K."/>
            <person name="von Dassow P."/>
            <person name="Yamagishi T."/>
            <person name="Van de Peer Y."/>
            <person name="Wincker P."/>
        </authorList>
    </citation>
    <scope>NUCLEOTIDE SEQUENCE [LARGE SCALE GENOMIC DNA]</scope>
    <source>
        <strain evidence="2">Ec32 / CCAP1310/4</strain>
    </source>
</reference>
<keyword evidence="2" id="KW-1185">Reference proteome</keyword>
<name>D7FVT8_ECTSI</name>
<protein>
    <submittedName>
        <fullName evidence="1">Uncharacterized protein</fullName>
    </submittedName>
</protein>
<evidence type="ECO:0000313" key="2">
    <source>
        <dbReference type="Proteomes" id="UP000002630"/>
    </source>
</evidence>
<dbReference type="EMBL" id="FN648486">
    <property type="protein sequence ID" value="CBJ25458.1"/>
    <property type="molecule type" value="Genomic_DNA"/>
</dbReference>
<gene>
    <name evidence="1" type="ORF">Esi_0003_0020</name>
</gene>
<sequence>MGERRVVLEVQARDGRRLNIETALPGGECTPTTTLKLTLPALARSEAASPAASFLRLNRDPANLLLGYLAPESWLEVEQACRAGRVAVASSGCWTDKGVGDGQGKAVYVRQRRALHRVSGAFQDLRRFARSPSSVFNPGATLADTMNAEQRTGVLFPDEARASFLLFDGQARSGWLRSEGVIGGFELLSLAESVDLMLEEACFRGESGPPPEFVPLANRRNSNEWLAAEVGGGRVCVIKPLSRPKVVASSWSHYLRVQ</sequence>
<dbReference type="Proteomes" id="UP000002630">
    <property type="component" value="Linkage Group LG02"/>
</dbReference>
<accession>D7FVT8</accession>
<dbReference type="AlphaFoldDB" id="D7FVT8"/>
<dbReference type="InParanoid" id="D7FVT8"/>
<proteinExistence type="predicted"/>
<evidence type="ECO:0000313" key="1">
    <source>
        <dbReference type="EMBL" id="CBJ25458.1"/>
    </source>
</evidence>
<dbReference type="EMBL" id="FN649727">
    <property type="protein sequence ID" value="CBJ25458.1"/>
    <property type="molecule type" value="Genomic_DNA"/>
</dbReference>